<gene>
    <name evidence="2" type="ORF">Aco03nite_048960</name>
</gene>
<evidence type="ECO:0000313" key="3">
    <source>
        <dbReference type="Proteomes" id="UP000612282"/>
    </source>
</evidence>
<name>A0ABQ3XDC9_9ACTN</name>
<accession>A0ABQ3XDC9</accession>
<dbReference type="InterPro" id="IPR000160">
    <property type="entry name" value="GGDEF_dom"/>
</dbReference>
<evidence type="ECO:0000259" key="1">
    <source>
        <dbReference type="PROSITE" id="PS50887"/>
    </source>
</evidence>
<dbReference type="EMBL" id="BOMG01000057">
    <property type="protein sequence ID" value="GID56492.1"/>
    <property type="molecule type" value="Genomic_DNA"/>
</dbReference>
<reference evidence="2 3" key="1">
    <citation type="submission" date="2021-01" db="EMBL/GenBank/DDBJ databases">
        <title>Whole genome shotgun sequence of Actinoplanes couchii NBRC 106145.</title>
        <authorList>
            <person name="Komaki H."/>
            <person name="Tamura T."/>
        </authorList>
    </citation>
    <scope>NUCLEOTIDE SEQUENCE [LARGE SCALE GENOMIC DNA]</scope>
    <source>
        <strain evidence="2 3">NBRC 106145</strain>
    </source>
</reference>
<dbReference type="InterPro" id="IPR029787">
    <property type="entry name" value="Nucleotide_cyclase"/>
</dbReference>
<dbReference type="RefSeq" id="WP_203798173.1">
    <property type="nucleotide sequence ID" value="NZ_BAAAQE010000034.1"/>
</dbReference>
<comment type="caution">
    <text evidence="2">The sequence shown here is derived from an EMBL/GenBank/DDBJ whole genome shotgun (WGS) entry which is preliminary data.</text>
</comment>
<dbReference type="Proteomes" id="UP000612282">
    <property type="component" value="Unassembled WGS sequence"/>
</dbReference>
<protein>
    <recommendedName>
        <fullName evidence="1">GGDEF domain-containing protein</fullName>
    </recommendedName>
</protein>
<dbReference type="PROSITE" id="PS50887">
    <property type="entry name" value="GGDEF"/>
    <property type="match status" value="1"/>
</dbReference>
<keyword evidence="3" id="KW-1185">Reference proteome</keyword>
<dbReference type="InterPro" id="IPR043128">
    <property type="entry name" value="Rev_trsase/Diguanyl_cyclase"/>
</dbReference>
<feature type="domain" description="GGDEF" evidence="1">
    <location>
        <begin position="52"/>
        <end position="161"/>
    </location>
</feature>
<dbReference type="Gene3D" id="3.30.70.270">
    <property type="match status" value="1"/>
</dbReference>
<sequence>MLKHSLPRALVSRGLGIVSTMLATAGITARREPQRLVESAPLPEVMPVYAGRRMAVLLLELDRATTGDLIDNRLTGALDREGRAERLGAARFRVLLPDADATEAARVLNRIRFTVRQPAVVGGGTVRIGLDAGVAVRPAGSDTPLDVLTTEADTDLRRAHA</sequence>
<dbReference type="SUPFAM" id="SSF55073">
    <property type="entry name" value="Nucleotide cyclase"/>
    <property type="match status" value="1"/>
</dbReference>
<evidence type="ECO:0000313" key="2">
    <source>
        <dbReference type="EMBL" id="GID56492.1"/>
    </source>
</evidence>
<proteinExistence type="predicted"/>
<organism evidence="2 3">
    <name type="scientific">Actinoplanes couchii</name>
    <dbReference type="NCBI Taxonomy" id="403638"/>
    <lineage>
        <taxon>Bacteria</taxon>
        <taxon>Bacillati</taxon>
        <taxon>Actinomycetota</taxon>
        <taxon>Actinomycetes</taxon>
        <taxon>Micromonosporales</taxon>
        <taxon>Micromonosporaceae</taxon>
        <taxon>Actinoplanes</taxon>
    </lineage>
</organism>